<dbReference type="UniPathway" id="UPA01057">
    <property type="reaction ID" value="UER01033"/>
</dbReference>
<dbReference type="Pfam" id="PF13279">
    <property type="entry name" value="4HBT_2"/>
    <property type="match status" value="1"/>
</dbReference>
<evidence type="ECO:0000313" key="4">
    <source>
        <dbReference type="Proteomes" id="UP000636505"/>
    </source>
</evidence>
<dbReference type="InterPro" id="IPR029069">
    <property type="entry name" value="HotDog_dom_sf"/>
</dbReference>
<gene>
    <name evidence="3" type="ORF">IQ241_12640</name>
</gene>
<dbReference type="GO" id="GO:0042372">
    <property type="term" value="P:phylloquinone biosynthetic process"/>
    <property type="evidence" value="ECO:0007669"/>
    <property type="project" value="UniProtKB-UniRule"/>
</dbReference>
<comment type="function">
    <text evidence="2">Catalyzes the hydrolysis of 1,4-dihydroxy-2-naphthoyl-CoA (DHNA-CoA) to 1,4-dihydroxy-2-naphthoate (DHNA), a reaction involved in phylloquinone (vitamin K1) biosynthesis.</text>
</comment>
<dbReference type="GO" id="GO:0061522">
    <property type="term" value="F:1,4-dihydroxy-2-naphthoyl-CoA thioesterase activity"/>
    <property type="evidence" value="ECO:0007669"/>
    <property type="project" value="UniProtKB-EC"/>
</dbReference>
<dbReference type="Gene3D" id="3.10.129.10">
    <property type="entry name" value="Hotdog Thioesterase"/>
    <property type="match status" value="1"/>
</dbReference>
<dbReference type="HAMAP" id="MF_02101">
    <property type="entry name" value="DHNA_CoA_hydrolase"/>
    <property type="match status" value="1"/>
</dbReference>
<evidence type="ECO:0000256" key="1">
    <source>
        <dbReference type="ARBA" id="ARBA00022801"/>
    </source>
</evidence>
<protein>
    <recommendedName>
        <fullName evidence="2">1,4-dihydroxy-2-naphthoyl-CoA hydrolase</fullName>
        <shortName evidence="2">DHNA-CoA hydrolase</shortName>
        <ecNumber evidence="2">3.1.2.28</ecNumber>
    </recommendedName>
    <alternativeName>
        <fullName evidence="2">DHNA-CoA thioesterase</fullName>
    </alternativeName>
</protein>
<keyword evidence="4" id="KW-1185">Reference proteome</keyword>
<dbReference type="AlphaFoldDB" id="A0A8J7DCX2"/>
<comment type="caution">
    <text evidence="3">The sequence shown here is derived from an EMBL/GenBank/DDBJ whole genome shotgun (WGS) entry which is preliminary data.</text>
</comment>
<dbReference type="UniPathway" id="UPA00995"/>
<evidence type="ECO:0000313" key="3">
    <source>
        <dbReference type="EMBL" id="MBE9078128.1"/>
    </source>
</evidence>
<dbReference type="Proteomes" id="UP000636505">
    <property type="component" value="Unassembled WGS sequence"/>
</dbReference>
<reference evidence="3" key="1">
    <citation type="submission" date="2020-10" db="EMBL/GenBank/DDBJ databases">
        <authorList>
            <person name="Castelo-Branco R."/>
            <person name="Eusebio N."/>
            <person name="Adriana R."/>
            <person name="Vieira A."/>
            <person name="Brugerolle De Fraissinette N."/>
            <person name="Rezende De Castro R."/>
            <person name="Schneider M.P."/>
            <person name="Vasconcelos V."/>
            <person name="Leao P.N."/>
        </authorList>
    </citation>
    <scope>NUCLEOTIDE SEQUENCE</scope>
    <source>
        <strain evidence="3">LEGE 07310</strain>
    </source>
</reference>
<keyword evidence="1 2" id="KW-0378">Hydrolase</keyword>
<dbReference type="InterPro" id="IPR022829">
    <property type="entry name" value="DHNA_CoA_hydrolase"/>
</dbReference>
<dbReference type="EC" id="3.1.2.28" evidence="2"/>
<comment type="pathway">
    <text evidence="2">Quinol/quinone metabolism; 1,4-dihydroxy-2-naphthoate biosynthesis; 1,4-dihydroxy-2-naphthoate from chorismate: step 7/7.</text>
</comment>
<comment type="similarity">
    <text evidence="2">Belongs to the 4-hydroxybenzoyl-CoA thioesterase family. DHNA-CoA hydrolase subfamily.</text>
</comment>
<organism evidence="3 4">
    <name type="scientific">Vasconcelosia minhoensis LEGE 07310</name>
    <dbReference type="NCBI Taxonomy" id="915328"/>
    <lineage>
        <taxon>Bacteria</taxon>
        <taxon>Bacillati</taxon>
        <taxon>Cyanobacteriota</taxon>
        <taxon>Cyanophyceae</taxon>
        <taxon>Nodosilineales</taxon>
        <taxon>Cymatolegaceae</taxon>
        <taxon>Vasconcelosia</taxon>
        <taxon>Vasconcelosia minhoensis</taxon>
    </lineage>
</organism>
<proteinExistence type="inferred from homology"/>
<accession>A0A8J7DCX2</accession>
<feature type="active site" evidence="2">
    <location>
        <position position="15"/>
    </location>
</feature>
<dbReference type="EMBL" id="JADEXG010000026">
    <property type="protein sequence ID" value="MBE9078128.1"/>
    <property type="molecule type" value="Genomic_DNA"/>
</dbReference>
<evidence type="ECO:0000256" key="2">
    <source>
        <dbReference type="HAMAP-Rule" id="MF_02101"/>
    </source>
</evidence>
<name>A0A8J7DCX2_9CYAN</name>
<dbReference type="CDD" id="cd00586">
    <property type="entry name" value="4HBT"/>
    <property type="match status" value="1"/>
</dbReference>
<comment type="pathway">
    <text evidence="2">Cofactor biosynthesis; phylloquinone biosynthesis.</text>
</comment>
<dbReference type="RefSeq" id="WP_193907630.1">
    <property type="nucleotide sequence ID" value="NZ_JADEXG010000026.1"/>
</dbReference>
<sequence>MPFCHTRSIRFEETDAAGVMYFANLLALCHEAYEASLAAAGFDLRQFFSDASNPDNAIAVPIVHTAADFYRPLYCGDRVTVCLSPRQLGPDSFEIDYRLQRDAQSLARALTRHVCIQARSRQRCPLTTALLDWLRLNAEPA</sequence>
<dbReference type="SUPFAM" id="SSF54637">
    <property type="entry name" value="Thioesterase/thiol ester dehydrase-isomerase"/>
    <property type="match status" value="1"/>
</dbReference>
<comment type="catalytic activity">
    <reaction evidence="2">
        <text>1,4-dihydroxy-2-naphthoyl-CoA + H2O = 1,4-dihydroxy-2-naphthoate + CoA + H(+)</text>
        <dbReference type="Rhea" id="RHEA:26309"/>
        <dbReference type="ChEBI" id="CHEBI:11173"/>
        <dbReference type="ChEBI" id="CHEBI:15377"/>
        <dbReference type="ChEBI" id="CHEBI:15378"/>
        <dbReference type="ChEBI" id="CHEBI:57287"/>
        <dbReference type="ChEBI" id="CHEBI:58897"/>
        <dbReference type="EC" id="3.1.2.28"/>
    </reaction>
</comment>